<feature type="domain" description="DUF6598" evidence="1">
    <location>
        <begin position="42"/>
        <end position="96"/>
    </location>
</feature>
<dbReference type="PANTHER" id="PTHR33065:SF88">
    <property type="entry name" value="OS11G0104220 PROTEIN"/>
    <property type="match status" value="1"/>
</dbReference>
<proteinExistence type="predicted"/>
<dbReference type="OrthoDB" id="674886at2759"/>
<dbReference type="PANTHER" id="PTHR33065">
    <property type="entry name" value="OS07G0486400 PROTEIN"/>
    <property type="match status" value="1"/>
</dbReference>
<dbReference type="STRING" id="888268.A0A1E5VIJ1"/>
<name>A0A1E5VIJ1_9POAL</name>
<dbReference type="EMBL" id="LWDX02038619">
    <property type="protein sequence ID" value="OEL24926.1"/>
    <property type="molecule type" value="Genomic_DNA"/>
</dbReference>
<evidence type="ECO:0000259" key="1">
    <source>
        <dbReference type="Pfam" id="PF20241"/>
    </source>
</evidence>
<keyword evidence="3" id="KW-1185">Reference proteome</keyword>
<evidence type="ECO:0000313" key="2">
    <source>
        <dbReference type="EMBL" id="OEL24926.1"/>
    </source>
</evidence>
<dbReference type="Proteomes" id="UP000095767">
    <property type="component" value="Unassembled WGS sequence"/>
</dbReference>
<comment type="caution">
    <text evidence="2">The sequence shown here is derived from an EMBL/GenBank/DDBJ whole genome shotgun (WGS) entry which is preliminary data.</text>
</comment>
<evidence type="ECO:0000313" key="3">
    <source>
        <dbReference type="Proteomes" id="UP000095767"/>
    </source>
</evidence>
<dbReference type="InterPro" id="IPR046533">
    <property type="entry name" value="DUF6598"/>
</dbReference>
<reference evidence="2 3" key="1">
    <citation type="submission" date="2016-09" db="EMBL/GenBank/DDBJ databases">
        <title>The draft genome of Dichanthelium oligosanthes: A C3 panicoid grass species.</title>
        <authorList>
            <person name="Studer A.J."/>
            <person name="Schnable J.C."/>
            <person name="Brutnell T.P."/>
        </authorList>
    </citation>
    <scope>NUCLEOTIDE SEQUENCE [LARGE SCALE GENOMIC DNA]</scope>
    <source>
        <strain evidence="3">cv. Kellogg 1175</strain>
        <tissue evidence="2">Leaf</tissue>
    </source>
</reference>
<sequence length="121" mass="13697">MGFRLSWVTSHPCAAALEETTSIVPKRFTYGPVPFWAKSFDTVQIFSVTIKEIKPELGFRWPLQVYGLVAARDNSDLRLRNIVLSRDRNHCQMLTAGLVCQINSTTPLIIDLLTNFLAMLL</sequence>
<gene>
    <name evidence="2" type="ORF">BAE44_0014055</name>
</gene>
<dbReference type="AlphaFoldDB" id="A0A1E5VIJ1"/>
<organism evidence="2 3">
    <name type="scientific">Dichanthelium oligosanthes</name>
    <dbReference type="NCBI Taxonomy" id="888268"/>
    <lineage>
        <taxon>Eukaryota</taxon>
        <taxon>Viridiplantae</taxon>
        <taxon>Streptophyta</taxon>
        <taxon>Embryophyta</taxon>
        <taxon>Tracheophyta</taxon>
        <taxon>Spermatophyta</taxon>
        <taxon>Magnoliopsida</taxon>
        <taxon>Liliopsida</taxon>
        <taxon>Poales</taxon>
        <taxon>Poaceae</taxon>
        <taxon>PACMAD clade</taxon>
        <taxon>Panicoideae</taxon>
        <taxon>Panicodae</taxon>
        <taxon>Paniceae</taxon>
        <taxon>Dichantheliinae</taxon>
        <taxon>Dichanthelium</taxon>
    </lineage>
</organism>
<protein>
    <recommendedName>
        <fullName evidence="1">DUF6598 domain-containing protein</fullName>
    </recommendedName>
</protein>
<accession>A0A1E5VIJ1</accession>
<dbReference type="Pfam" id="PF20241">
    <property type="entry name" value="DUF6598"/>
    <property type="match status" value="1"/>
</dbReference>